<protein>
    <submittedName>
        <fullName evidence="1">Uncharacterized protein</fullName>
    </submittedName>
</protein>
<gene>
    <name evidence="1" type="ORF">NPIL_274671</name>
</gene>
<organism evidence="1 2">
    <name type="scientific">Nephila pilipes</name>
    <name type="common">Giant wood spider</name>
    <name type="synonym">Nephila maculata</name>
    <dbReference type="NCBI Taxonomy" id="299642"/>
    <lineage>
        <taxon>Eukaryota</taxon>
        <taxon>Metazoa</taxon>
        <taxon>Ecdysozoa</taxon>
        <taxon>Arthropoda</taxon>
        <taxon>Chelicerata</taxon>
        <taxon>Arachnida</taxon>
        <taxon>Araneae</taxon>
        <taxon>Araneomorphae</taxon>
        <taxon>Entelegynae</taxon>
        <taxon>Araneoidea</taxon>
        <taxon>Nephilidae</taxon>
        <taxon>Nephila</taxon>
    </lineage>
</organism>
<reference evidence="1" key="1">
    <citation type="submission" date="2020-08" db="EMBL/GenBank/DDBJ databases">
        <title>Multicomponent nature underlies the extraordinary mechanical properties of spider dragline silk.</title>
        <authorList>
            <person name="Kono N."/>
            <person name="Nakamura H."/>
            <person name="Mori M."/>
            <person name="Yoshida Y."/>
            <person name="Ohtoshi R."/>
            <person name="Malay A.D."/>
            <person name="Moran D.A.P."/>
            <person name="Tomita M."/>
            <person name="Numata K."/>
            <person name="Arakawa K."/>
        </authorList>
    </citation>
    <scope>NUCLEOTIDE SEQUENCE</scope>
</reference>
<evidence type="ECO:0000313" key="1">
    <source>
        <dbReference type="EMBL" id="GFT22830.1"/>
    </source>
</evidence>
<dbReference type="EMBL" id="BMAW01106157">
    <property type="protein sequence ID" value="GFT22830.1"/>
    <property type="molecule type" value="Genomic_DNA"/>
</dbReference>
<dbReference type="Proteomes" id="UP000887013">
    <property type="component" value="Unassembled WGS sequence"/>
</dbReference>
<keyword evidence="2" id="KW-1185">Reference proteome</keyword>
<sequence length="118" mass="13301">MQAVFFWKGHQNRFSVDDLRLLRNPKLISYQSHGKSAHGNVAQDKLVDVQIMIDVPRRGDSLRNVSINCGSRLRHGSHQDSITPDGISLCLVSGGMQELKTNRVDEGLFGVKCRMPKW</sequence>
<evidence type="ECO:0000313" key="2">
    <source>
        <dbReference type="Proteomes" id="UP000887013"/>
    </source>
</evidence>
<comment type="caution">
    <text evidence="1">The sequence shown here is derived from an EMBL/GenBank/DDBJ whole genome shotgun (WGS) entry which is preliminary data.</text>
</comment>
<proteinExistence type="predicted"/>
<accession>A0A8X6NMA1</accession>
<dbReference type="AlphaFoldDB" id="A0A8X6NMA1"/>
<name>A0A8X6NMA1_NEPPI</name>